<dbReference type="GO" id="GO:0016887">
    <property type="term" value="F:ATP hydrolysis activity"/>
    <property type="evidence" value="ECO:0007669"/>
    <property type="project" value="InterPro"/>
</dbReference>
<dbReference type="SUPFAM" id="SSF52540">
    <property type="entry name" value="P-loop containing nucleoside triphosphate hydrolases"/>
    <property type="match status" value="1"/>
</dbReference>
<accession>A0A4V6Q9H7</accession>
<dbReference type="PANTHER" id="PTHR43394">
    <property type="entry name" value="ATP-DEPENDENT PERMEASE MDL1, MITOCHONDRIAL"/>
    <property type="match status" value="1"/>
</dbReference>
<name>A0A4V6Q9H7_9ACTN</name>
<dbReference type="InterPro" id="IPR027417">
    <property type="entry name" value="P-loop_NTPase"/>
</dbReference>
<keyword evidence="3" id="KW-1185">Reference proteome</keyword>
<dbReference type="EMBL" id="SODP01000001">
    <property type="protein sequence ID" value="TDW75897.1"/>
    <property type="molecule type" value="Genomic_DNA"/>
</dbReference>
<sequence>MSGAGHPARLRPVCVKEDPRARCVPYCPRFVARCRPGPSRMADVVLDVTDRRFVRSVPPAARQLVLPQVESLALEHVSFRYGDVPVLRDLCIEAPWRSRRAGRRERRGEGDRDEPDQGEAARRHWDLWGQWQRLALARIRLRGAGVWILDEPTSAIDAEAEREIFAELRRTKEERVTIVVSHRAWTLREMDRIYVIDGGAVVQEGTYPELMARQTGRFARLFAA</sequence>
<gene>
    <name evidence="2" type="ORF">EV653_1038</name>
</gene>
<reference evidence="2 3" key="1">
    <citation type="submission" date="2019-03" db="EMBL/GenBank/DDBJ databases">
        <title>Genomic Encyclopedia of Type Strains, Phase III (KMG-III): the genomes of soil and plant-associated and newly described type strains.</title>
        <authorList>
            <person name="Whitman W."/>
        </authorList>
    </citation>
    <scope>NUCLEOTIDE SEQUENCE [LARGE SCALE GENOMIC DNA]</scope>
    <source>
        <strain evidence="2 3">VKM Ac-2573</strain>
    </source>
</reference>
<dbReference type="PROSITE" id="PS50893">
    <property type="entry name" value="ABC_TRANSPORTER_2"/>
    <property type="match status" value="1"/>
</dbReference>
<comment type="caution">
    <text evidence="2">The sequence shown here is derived from an EMBL/GenBank/DDBJ whole genome shotgun (WGS) entry which is preliminary data.</text>
</comment>
<proteinExistence type="predicted"/>
<dbReference type="Gene3D" id="3.40.50.300">
    <property type="entry name" value="P-loop containing nucleotide triphosphate hydrolases"/>
    <property type="match status" value="1"/>
</dbReference>
<dbReference type="AlphaFoldDB" id="A0A4V6Q9H7"/>
<organism evidence="2 3">
    <name type="scientific">Kribbella pratensis</name>
    <dbReference type="NCBI Taxonomy" id="2512112"/>
    <lineage>
        <taxon>Bacteria</taxon>
        <taxon>Bacillati</taxon>
        <taxon>Actinomycetota</taxon>
        <taxon>Actinomycetes</taxon>
        <taxon>Propionibacteriales</taxon>
        <taxon>Kribbellaceae</taxon>
        <taxon>Kribbella</taxon>
    </lineage>
</organism>
<dbReference type="PANTHER" id="PTHR43394:SF1">
    <property type="entry name" value="ATP-BINDING CASSETTE SUB-FAMILY B MEMBER 10, MITOCHONDRIAL"/>
    <property type="match status" value="1"/>
</dbReference>
<evidence type="ECO:0000313" key="2">
    <source>
        <dbReference type="EMBL" id="TDW75897.1"/>
    </source>
</evidence>
<protein>
    <recommendedName>
        <fullName evidence="1">ABC transporter domain-containing protein</fullName>
    </recommendedName>
</protein>
<dbReference type="InterPro" id="IPR039421">
    <property type="entry name" value="Type_1_exporter"/>
</dbReference>
<dbReference type="GO" id="GO:0005524">
    <property type="term" value="F:ATP binding"/>
    <property type="evidence" value="ECO:0007669"/>
    <property type="project" value="InterPro"/>
</dbReference>
<evidence type="ECO:0000313" key="3">
    <source>
        <dbReference type="Proteomes" id="UP000295146"/>
    </source>
</evidence>
<dbReference type="GO" id="GO:0015421">
    <property type="term" value="F:ABC-type oligopeptide transporter activity"/>
    <property type="evidence" value="ECO:0007669"/>
    <property type="project" value="TreeGrafter"/>
</dbReference>
<dbReference type="Proteomes" id="UP000295146">
    <property type="component" value="Unassembled WGS sequence"/>
</dbReference>
<dbReference type="InterPro" id="IPR003439">
    <property type="entry name" value="ABC_transporter-like_ATP-bd"/>
</dbReference>
<feature type="domain" description="ABC transporter" evidence="1">
    <location>
        <begin position="5"/>
        <end position="223"/>
    </location>
</feature>
<evidence type="ECO:0000259" key="1">
    <source>
        <dbReference type="PROSITE" id="PS50893"/>
    </source>
</evidence>